<keyword evidence="10" id="KW-1185">Reference proteome</keyword>
<dbReference type="GO" id="GO:0005524">
    <property type="term" value="F:ATP binding"/>
    <property type="evidence" value="ECO:0007669"/>
    <property type="project" value="UniProtKB-KW"/>
</dbReference>
<dbReference type="SMART" id="SM00368">
    <property type="entry name" value="LRR_RI"/>
    <property type="match status" value="3"/>
</dbReference>
<dbReference type="PROSITE" id="PS50188">
    <property type="entry name" value="B302_SPRY"/>
    <property type="match status" value="1"/>
</dbReference>
<evidence type="ECO:0000313" key="10">
    <source>
        <dbReference type="Proteomes" id="UP000246464"/>
    </source>
</evidence>
<protein>
    <submittedName>
        <fullName evidence="9">Putative NACHT LRR and PYD domains-containing protein 3-like</fullName>
    </submittedName>
</protein>
<dbReference type="STRING" id="52904.ENSSMAP00000016004"/>
<dbReference type="Gene3D" id="2.60.120.920">
    <property type="match status" value="1"/>
</dbReference>
<dbReference type="SUPFAM" id="SSF52540">
    <property type="entry name" value="P-loop containing nucleoside triphosphate hydrolases"/>
    <property type="match status" value="1"/>
</dbReference>
<dbReference type="FunFam" id="3.40.50.300:FF:000210">
    <property type="entry name" value="Si:dkey-16p6.1"/>
    <property type="match status" value="1"/>
</dbReference>
<dbReference type="InterPro" id="IPR003877">
    <property type="entry name" value="SPRY_dom"/>
</dbReference>
<dbReference type="InterPro" id="IPR006574">
    <property type="entry name" value="PRY"/>
</dbReference>
<evidence type="ECO:0000313" key="9">
    <source>
        <dbReference type="EMBL" id="AWO98340.1"/>
    </source>
</evidence>
<comment type="subcellular location">
    <subcellularLocation>
        <location evidence="1">Cytoplasm</location>
    </subcellularLocation>
</comment>
<dbReference type="SMART" id="SM01289">
    <property type="entry name" value="PYRIN"/>
    <property type="match status" value="1"/>
</dbReference>
<keyword evidence="4" id="KW-0677">Repeat</keyword>
<dbReference type="InterPro" id="IPR007111">
    <property type="entry name" value="NACHT_NTPase"/>
</dbReference>
<dbReference type="InterPro" id="IPR001611">
    <property type="entry name" value="Leu-rich_rpt"/>
</dbReference>
<dbReference type="PROSITE" id="PS50837">
    <property type="entry name" value="NACHT"/>
    <property type="match status" value="1"/>
</dbReference>
<dbReference type="PRINTS" id="PR01407">
    <property type="entry name" value="BUTYPHLNCDUF"/>
</dbReference>
<evidence type="ECO:0000259" key="8">
    <source>
        <dbReference type="PROSITE" id="PS50837"/>
    </source>
</evidence>
<organism evidence="9 10">
    <name type="scientific">Scophthalmus maximus</name>
    <name type="common">Turbot</name>
    <name type="synonym">Psetta maxima</name>
    <dbReference type="NCBI Taxonomy" id="52904"/>
    <lineage>
        <taxon>Eukaryota</taxon>
        <taxon>Metazoa</taxon>
        <taxon>Chordata</taxon>
        <taxon>Craniata</taxon>
        <taxon>Vertebrata</taxon>
        <taxon>Euteleostomi</taxon>
        <taxon>Actinopterygii</taxon>
        <taxon>Neopterygii</taxon>
        <taxon>Teleostei</taxon>
        <taxon>Neoteleostei</taxon>
        <taxon>Acanthomorphata</taxon>
        <taxon>Carangaria</taxon>
        <taxon>Pleuronectiformes</taxon>
        <taxon>Pleuronectoidei</taxon>
        <taxon>Scophthalmidae</taxon>
        <taxon>Scophthalmus</taxon>
    </lineage>
</organism>
<dbReference type="Pfam" id="PF17776">
    <property type="entry name" value="NLRC4_HD2"/>
    <property type="match status" value="1"/>
</dbReference>
<dbReference type="SUPFAM" id="SSF52047">
    <property type="entry name" value="RNI-like"/>
    <property type="match status" value="1"/>
</dbReference>
<dbReference type="Gene3D" id="3.80.10.10">
    <property type="entry name" value="Ribonuclease Inhibitor"/>
    <property type="match status" value="1"/>
</dbReference>
<evidence type="ECO:0000259" key="7">
    <source>
        <dbReference type="PROSITE" id="PS50188"/>
    </source>
</evidence>
<keyword evidence="2" id="KW-0963">Cytoplasm</keyword>
<dbReference type="InterPro" id="IPR041075">
    <property type="entry name" value="NOD1/2_WH"/>
</dbReference>
<dbReference type="InterPro" id="IPR029495">
    <property type="entry name" value="NACHT-assoc"/>
</dbReference>
<keyword evidence="6" id="KW-0067">ATP-binding</keyword>
<dbReference type="EMBL" id="CP026244">
    <property type="protein sequence ID" value="AWO98340.1"/>
    <property type="molecule type" value="Genomic_DNA"/>
</dbReference>
<evidence type="ECO:0000256" key="3">
    <source>
        <dbReference type="ARBA" id="ARBA00022614"/>
    </source>
</evidence>
<dbReference type="SMART" id="SM00449">
    <property type="entry name" value="SPRY"/>
    <property type="match status" value="1"/>
</dbReference>
<dbReference type="InterPro" id="IPR004020">
    <property type="entry name" value="DAPIN"/>
</dbReference>
<proteinExistence type="predicted"/>
<evidence type="ECO:0000256" key="2">
    <source>
        <dbReference type="ARBA" id="ARBA00022490"/>
    </source>
</evidence>
<accession>A0A2U9B344</accession>
<dbReference type="SMART" id="SM00589">
    <property type="entry name" value="PRY"/>
    <property type="match status" value="1"/>
</dbReference>
<dbReference type="InterPro" id="IPR032675">
    <property type="entry name" value="LRR_dom_sf"/>
</dbReference>
<reference evidence="9 10" key="1">
    <citation type="submission" date="2017-12" db="EMBL/GenBank/DDBJ databases">
        <title>Integrating genomic resources of turbot (Scophthalmus maximus) in depth evaluation of genetic and physical mapping variation across individuals.</title>
        <authorList>
            <person name="Martinez P."/>
        </authorList>
    </citation>
    <scope>NUCLEOTIDE SEQUENCE [LARGE SCALE GENOMIC DNA]</scope>
</reference>
<dbReference type="InterPro" id="IPR051261">
    <property type="entry name" value="NLR"/>
</dbReference>
<dbReference type="Gene3D" id="1.10.533.10">
    <property type="entry name" value="Death Domain, Fas"/>
    <property type="match status" value="1"/>
</dbReference>
<keyword evidence="5" id="KW-0547">Nucleotide-binding</keyword>
<dbReference type="Pfam" id="PF13765">
    <property type="entry name" value="PRY"/>
    <property type="match status" value="1"/>
</dbReference>
<dbReference type="SMART" id="SM01288">
    <property type="entry name" value="FISNA"/>
    <property type="match status" value="1"/>
</dbReference>
<dbReference type="Pfam" id="PF02758">
    <property type="entry name" value="PYRIN"/>
    <property type="match status" value="1"/>
</dbReference>
<dbReference type="CDD" id="cd16040">
    <property type="entry name" value="SPRY_PRY_SNTX"/>
    <property type="match status" value="1"/>
</dbReference>
<dbReference type="InterPro" id="IPR003879">
    <property type="entry name" value="Butyrophylin_SPRY"/>
</dbReference>
<dbReference type="SUPFAM" id="SSF47986">
    <property type="entry name" value="DEATH domain"/>
    <property type="match status" value="1"/>
</dbReference>
<dbReference type="SUPFAM" id="SSF49899">
    <property type="entry name" value="Concanavalin A-like lectins/glucanases"/>
    <property type="match status" value="1"/>
</dbReference>
<dbReference type="Pfam" id="PF05729">
    <property type="entry name" value="NACHT"/>
    <property type="match status" value="1"/>
</dbReference>
<name>A0A2U9B344_SCOMX</name>
<dbReference type="InterPro" id="IPR027417">
    <property type="entry name" value="P-loop_NTPase"/>
</dbReference>
<feature type="domain" description="NACHT" evidence="8">
    <location>
        <begin position="192"/>
        <end position="346"/>
    </location>
</feature>
<keyword evidence="3" id="KW-0433">Leucine-rich repeat</keyword>
<dbReference type="GO" id="GO:0005737">
    <property type="term" value="C:cytoplasm"/>
    <property type="evidence" value="ECO:0007669"/>
    <property type="project" value="UniProtKB-SubCell"/>
</dbReference>
<gene>
    <name evidence="9" type="ORF">SMAX5B_008030</name>
</gene>
<dbReference type="AlphaFoldDB" id="A0A2U9B344"/>
<dbReference type="Pfam" id="PF14484">
    <property type="entry name" value="FISNA"/>
    <property type="match status" value="1"/>
</dbReference>
<dbReference type="InterPro" id="IPR001870">
    <property type="entry name" value="B30.2/SPRY"/>
</dbReference>
<dbReference type="Pfam" id="PF17779">
    <property type="entry name" value="WHD_NOD2"/>
    <property type="match status" value="1"/>
</dbReference>
<dbReference type="InterPro" id="IPR011029">
    <property type="entry name" value="DEATH-like_dom_sf"/>
</dbReference>
<dbReference type="InterPro" id="IPR041267">
    <property type="entry name" value="NLRP_HD2"/>
</dbReference>
<feature type="domain" description="B30.2/SPRY" evidence="7">
    <location>
        <begin position="833"/>
        <end position="1034"/>
    </location>
</feature>
<dbReference type="SMR" id="A0A2U9B344"/>
<sequence length="1043" mass="118385">MVTVEELLLEALEKLEHEDFMTFKWYLQLPELYSGFTPIPTFRLKEAQRRETVTVMVQKYNRQVVEVAKAVFGKMNMNELVHYLTERSSALKDVKTSAPELTEQQIIRYQQKLQSYLKARFISVQEGMAERMDEQCLRDIFIELFITAGREIHINEQHEIMWMKNQRRTAADTETPIEPSDIFKSTSGKPMRMVLTTGVAGIGKTFVVKKFVLDWTEGRENQDVHLIFPFSFSELNLMKGKKLSLAQLVHKSIWETRDIKEEDLTVIFANLQASGCRDYNVSQFKLLFVLDGLDESRLQLDLTSTEQQRADFDVTQSASVEVLLNALISGTLLPSARVWITTRPAAASQIPRDYVQRMTVVSGFTDPQKEEYFKKKFPDREQASKIICHIKSSQTLFIMCHIPVFCWLTSVVLQDILITKAKMYLPTTMTEMYSEFLMYQITQTEKRCGTKKSIQYIKSLAKLAFRQLEHGNLFYEKDLKDSGINFRKAALNTGVFTEVSKDVRIWRGHSDKDRKFSFVHLSLQEYFAALHVVMSLIKDNKNVLSETELTLDKLCTLCKRIPLADVHEIALEKALQSSNGHLDLFLRFLLGLSLQTSQDLLRRLLKMSKEFPLTNHQHTINSIKKRISGNTSPERSINLFYCLNELKDDSLVNEVQQYMSSGNLSPSSLSPAHWPGLVFILLSSEEALDVFDLKKYCPSEEGLLRLMPVVKASNKCLLSGCNLSDNICEALASALSSQSSKPTELDLSDNDLQDSGVRLLCAGLESPHCGLQTLRLSGCMISERGCASLAAALRSNPSKLKELDLSYNHPGDSGATMLSALLKDPRWRLDTLNLDYCGEQRLRPGLKKYVCELALDENTAQRNLKLSDDGKTATAVPDKQPPRHHPERFDCWLQVLCGTGLTGRCYWEVKWTGKVYVAATYKRILRKGEGADICLGANDHSWVLLCDDDGGSYSVQHQNEAVAIRPRFSPASDRVGVFLDFAAGVLSFYKVTPDTMMLLHTFKATFDQPLYPAFGFGFRHSFRGFRSSVSLCEVEDGIFFSNC</sequence>
<evidence type="ECO:0000256" key="6">
    <source>
        <dbReference type="ARBA" id="ARBA00022840"/>
    </source>
</evidence>
<evidence type="ECO:0000256" key="1">
    <source>
        <dbReference type="ARBA" id="ARBA00004496"/>
    </source>
</evidence>
<evidence type="ECO:0000256" key="5">
    <source>
        <dbReference type="ARBA" id="ARBA00022741"/>
    </source>
</evidence>
<dbReference type="PANTHER" id="PTHR24106">
    <property type="entry name" value="NACHT, LRR AND CARD DOMAINS-CONTAINING"/>
    <property type="match status" value="1"/>
</dbReference>
<evidence type="ECO:0000256" key="4">
    <source>
        <dbReference type="ARBA" id="ARBA00022737"/>
    </source>
</evidence>
<dbReference type="InterPro" id="IPR013320">
    <property type="entry name" value="ConA-like_dom_sf"/>
</dbReference>
<dbReference type="InterPro" id="IPR043136">
    <property type="entry name" value="B30.2/SPRY_sf"/>
</dbReference>
<dbReference type="Pfam" id="PF00622">
    <property type="entry name" value="SPRY"/>
    <property type="match status" value="1"/>
</dbReference>
<dbReference type="Proteomes" id="UP000246464">
    <property type="component" value="Chromosome 2"/>
</dbReference>
<dbReference type="Gene3D" id="3.40.50.300">
    <property type="entry name" value="P-loop containing nucleotide triphosphate hydrolases"/>
    <property type="match status" value="1"/>
</dbReference>
<dbReference type="Pfam" id="PF13516">
    <property type="entry name" value="LRR_6"/>
    <property type="match status" value="2"/>
</dbReference>